<dbReference type="Proteomes" id="UP001297580">
    <property type="component" value="Chromosome"/>
</dbReference>
<evidence type="ECO:0000313" key="3">
    <source>
        <dbReference type="Proteomes" id="UP001297580"/>
    </source>
</evidence>
<reference evidence="2 3" key="1">
    <citation type="submission" date="2023-08" db="EMBL/GenBank/DDBJ databases">
        <title>Complete genome sequence of Geobacillus thermodenitrificans K1041, a genetically tractable strain representative of the genus Geobacillus.</title>
        <authorList>
            <person name="Kani S."/>
            <person name="Suzuki H."/>
        </authorList>
    </citation>
    <scope>NUCLEOTIDE SEQUENCE [LARGE SCALE GENOMIC DNA]</scope>
    <source>
        <strain evidence="2 3">K1041</strain>
    </source>
</reference>
<organism evidence="2 3">
    <name type="scientific">Geobacillus thermodenitrificans</name>
    <dbReference type="NCBI Taxonomy" id="33940"/>
    <lineage>
        <taxon>Bacteria</taxon>
        <taxon>Bacillati</taxon>
        <taxon>Bacillota</taxon>
        <taxon>Bacilli</taxon>
        <taxon>Bacillales</taxon>
        <taxon>Anoxybacillaceae</taxon>
        <taxon>Geobacillus</taxon>
    </lineage>
</organism>
<accession>A0ABY9QGW4</accession>
<name>A0ABY9QGW4_GEOTD</name>
<evidence type="ECO:0000313" key="2">
    <source>
        <dbReference type="EMBL" id="WMV78124.1"/>
    </source>
</evidence>
<dbReference type="EMBL" id="CP133461">
    <property type="protein sequence ID" value="WMV78124.1"/>
    <property type="molecule type" value="Genomic_DNA"/>
</dbReference>
<gene>
    <name evidence="2" type="ORF">HSX42_15220</name>
</gene>
<proteinExistence type="predicted"/>
<protein>
    <submittedName>
        <fullName evidence="2">Helix-turn-helix domain-containing protein</fullName>
    </submittedName>
</protein>
<evidence type="ECO:0000259" key="1">
    <source>
        <dbReference type="Pfam" id="PF12323"/>
    </source>
</evidence>
<sequence length="60" mass="6997">MVNKAYPFRIYPNKTFGCSRFVLNFFLNKQKEKIAISLRDPSVFAGISHFKQTVRRLSGE</sequence>
<dbReference type="RefSeq" id="WP_223812937.1">
    <property type="nucleotide sequence ID" value="NZ_CP020030.1"/>
</dbReference>
<dbReference type="Pfam" id="PF12323">
    <property type="entry name" value="HTH_OrfB_IS605"/>
    <property type="match status" value="1"/>
</dbReference>
<feature type="domain" description="Transposase putative helix-turn-helix" evidence="1">
    <location>
        <begin position="1"/>
        <end position="34"/>
    </location>
</feature>
<dbReference type="InterPro" id="IPR021027">
    <property type="entry name" value="Transposase_put_HTH"/>
</dbReference>
<keyword evidence="3" id="KW-1185">Reference proteome</keyword>